<dbReference type="Gene3D" id="3.40.190.10">
    <property type="entry name" value="Periplasmic binding protein-like II"/>
    <property type="match status" value="1"/>
</dbReference>
<keyword evidence="9" id="KW-1185">Reference proteome</keyword>
<dbReference type="InterPro" id="IPR000914">
    <property type="entry name" value="SBP_5_dom"/>
</dbReference>
<dbReference type="EMBL" id="AZCX01000002">
    <property type="protein sequence ID" value="KRK48653.1"/>
    <property type="molecule type" value="Genomic_DNA"/>
</dbReference>
<gene>
    <name evidence="8" type="ORF">FC96_GL000967</name>
</gene>
<evidence type="ECO:0000256" key="1">
    <source>
        <dbReference type="ARBA" id="ARBA00004196"/>
    </source>
</evidence>
<dbReference type="GO" id="GO:0030313">
    <property type="term" value="C:cell envelope"/>
    <property type="evidence" value="ECO:0007669"/>
    <property type="project" value="UniProtKB-SubCell"/>
</dbReference>
<evidence type="ECO:0000313" key="9">
    <source>
        <dbReference type="Proteomes" id="UP000050911"/>
    </source>
</evidence>
<accession>A0A0R1HP68</accession>
<name>A0A0R1HP68_9LACO</name>
<evidence type="ECO:0000256" key="2">
    <source>
        <dbReference type="ARBA" id="ARBA00005695"/>
    </source>
</evidence>
<keyword evidence="3" id="KW-0813">Transport</keyword>
<feature type="domain" description="Solute-binding protein family 5" evidence="7">
    <location>
        <begin position="83"/>
        <end position="454"/>
    </location>
</feature>
<dbReference type="GO" id="GO:1904680">
    <property type="term" value="F:peptide transmembrane transporter activity"/>
    <property type="evidence" value="ECO:0007669"/>
    <property type="project" value="TreeGrafter"/>
</dbReference>
<dbReference type="FunFam" id="3.90.76.10:FF:000001">
    <property type="entry name" value="Oligopeptide ABC transporter substrate-binding protein"/>
    <property type="match status" value="1"/>
</dbReference>
<organism evidence="8 9">
    <name type="scientific">Secundilactobacillus kimchicus JCM 15530</name>
    <dbReference type="NCBI Taxonomy" id="1302272"/>
    <lineage>
        <taxon>Bacteria</taxon>
        <taxon>Bacillati</taxon>
        <taxon>Bacillota</taxon>
        <taxon>Bacilli</taxon>
        <taxon>Lactobacillales</taxon>
        <taxon>Lactobacillaceae</taxon>
        <taxon>Secundilactobacillus</taxon>
    </lineage>
</organism>
<dbReference type="InterPro" id="IPR030678">
    <property type="entry name" value="Peptide/Ni-bd"/>
</dbReference>
<dbReference type="InterPro" id="IPR039424">
    <property type="entry name" value="SBP_5"/>
</dbReference>
<dbReference type="AlphaFoldDB" id="A0A0R1HP68"/>
<evidence type="ECO:0000313" key="8">
    <source>
        <dbReference type="EMBL" id="KRK48653.1"/>
    </source>
</evidence>
<feature type="chain" id="PRO_5038718601" evidence="6">
    <location>
        <begin position="23"/>
        <end position="456"/>
    </location>
</feature>
<dbReference type="OrthoDB" id="403896at2"/>
<evidence type="ECO:0000256" key="6">
    <source>
        <dbReference type="SAM" id="SignalP"/>
    </source>
</evidence>
<evidence type="ECO:0000256" key="5">
    <source>
        <dbReference type="ARBA" id="ARBA00022856"/>
    </source>
</evidence>
<dbReference type="GO" id="GO:0043190">
    <property type="term" value="C:ATP-binding cassette (ABC) transporter complex"/>
    <property type="evidence" value="ECO:0007669"/>
    <property type="project" value="InterPro"/>
</dbReference>
<dbReference type="GO" id="GO:0042597">
    <property type="term" value="C:periplasmic space"/>
    <property type="evidence" value="ECO:0007669"/>
    <property type="project" value="UniProtKB-ARBA"/>
</dbReference>
<keyword evidence="5" id="KW-0571">Peptide transport</keyword>
<proteinExistence type="inferred from homology"/>
<dbReference type="Proteomes" id="UP000050911">
    <property type="component" value="Unassembled WGS sequence"/>
</dbReference>
<reference evidence="8 9" key="1">
    <citation type="journal article" date="2015" name="Genome Announc.">
        <title>Expanding the biotechnology potential of lactobacilli through comparative genomics of 213 strains and associated genera.</title>
        <authorList>
            <person name="Sun Z."/>
            <person name="Harris H.M."/>
            <person name="McCann A."/>
            <person name="Guo C."/>
            <person name="Argimon S."/>
            <person name="Zhang W."/>
            <person name="Yang X."/>
            <person name="Jeffery I.B."/>
            <person name="Cooney J.C."/>
            <person name="Kagawa T.F."/>
            <person name="Liu W."/>
            <person name="Song Y."/>
            <person name="Salvetti E."/>
            <person name="Wrobel A."/>
            <person name="Rasinkangas P."/>
            <person name="Parkhill J."/>
            <person name="Rea M.C."/>
            <person name="O'Sullivan O."/>
            <person name="Ritari J."/>
            <person name="Douillard F.P."/>
            <person name="Paul Ross R."/>
            <person name="Yang R."/>
            <person name="Briner A.E."/>
            <person name="Felis G.E."/>
            <person name="de Vos W.M."/>
            <person name="Barrangou R."/>
            <person name="Klaenhammer T.R."/>
            <person name="Caufield P.W."/>
            <person name="Cui Y."/>
            <person name="Zhang H."/>
            <person name="O'Toole P.W."/>
        </authorList>
    </citation>
    <scope>NUCLEOTIDE SEQUENCE [LARGE SCALE GENOMIC DNA]</scope>
    <source>
        <strain evidence="8 9">JCM 15530</strain>
    </source>
</reference>
<sequence length="456" mass="50918">MKLTRLKIGALGLMTLALTGCQAPKTSQSNTDNKGLMVHNQNVHIIENTRLSTVDISKVASFRMLTSSTEGLFRLGKNGHVALGLAESYKVSHAGTQYVFKLRPNARWSNGEPINAQDFVYSWRRTVTPSTHSVNANMFDGIKNAAAIREKRLPANQLGVKATAKKTLKITLDHPIYYFTRLLAYPLFAPQHQGMVATYGKQYGQSAAHQLYSGPFKLVKWHHNANSRTLEPNPYYWDRRHVYLHSLTFTCSKSPQQNLAQFRAGKVAEIQLIGDQIPKNEGDTDYVVRPFALMRFISYNFNTADKTIRKLIHIRAARLAITHAINRNDLIDHGIKTASLAPRGFVPAGLTNNNRTNADFADQNKYPGFVRDNRPKARQEWLQAKKILGKKDVTINLTTPNDPTSLAAAQNLQKQLQDTLPGLTVKVVSYQSDNTANVGLSGHYQLLLTGWGGRLS</sequence>
<dbReference type="CDD" id="cd08504">
    <property type="entry name" value="PBP2_OppA"/>
    <property type="match status" value="1"/>
</dbReference>
<comment type="similarity">
    <text evidence="2">Belongs to the bacterial solute-binding protein 5 family.</text>
</comment>
<comment type="caution">
    <text evidence="8">The sequence shown here is derived from an EMBL/GenBank/DDBJ whole genome shotgun (WGS) entry which is preliminary data.</text>
</comment>
<dbReference type="SUPFAM" id="SSF53850">
    <property type="entry name" value="Periplasmic binding protein-like II"/>
    <property type="match status" value="1"/>
</dbReference>
<protein>
    <submittedName>
        <fullName evidence="8">Lipoprotein, peptide binding protein OppA-like protein</fullName>
    </submittedName>
</protein>
<dbReference type="PIRSF" id="PIRSF002741">
    <property type="entry name" value="MppA"/>
    <property type="match status" value="1"/>
</dbReference>
<evidence type="ECO:0000256" key="3">
    <source>
        <dbReference type="ARBA" id="ARBA00022448"/>
    </source>
</evidence>
<keyword evidence="8" id="KW-0449">Lipoprotein</keyword>
<evidence type="ECO:0000259" key="7">
    <source>
        <dbReference type="Pfam" id="PF00496"/>
    </source>
</evidence>
<dbReference type="RefSeq" id="WP_056941907.1">
    <property type="nucleotide sequence ID" value="NZ_AZCX01000002.1"/>
</dbReference>
<evidence type="ECO:0000256" key="4">
    <source>
        <dbReference type="ARBA" id="ARBA00022729"/>
    </source>
</evidence>
<dbReference type="PANTHER" id="PTHR30290">
    <property type="entry name" value="PERIPLASMIC BINDING COMPONENT OF ABC TRANSPORTER"/>
    <property type="match status" value="1"/>
</dbReference>
<dbReference type="Gene3D" id="3.90.76.10">
    <property type="entry name" value="Dipeptide-binding Protein, Domain 1"/>
    <property type="match status" value="1"/>
</dbReference>
<dbReference type="PANTHER" id="PTHR30290:SF10">
    <property type="entry name" value="PERIPLASMIC OLIGOPEPTIDE-BINDING PROTEIN-RELATED"/>
    <property type="match status" value="1"/>
</dbReference>
<dbReference type="Gene3D" id="3.10.105.10">
    <property type="entry name" value="Dipeptide-binding Protein, Domain 3"/>
    <property type="match status" value="1"/>
</dbReference>
<dbReference type="PROSITE" id="PS51257">
    <property type="entry name" value="PROKAR_LIPOPROTEIN"/>
    <property type="match status" value="1"/>
</dbReference>
<dbReference type="PATRIC" id="fig|1302272.5.peg.974"/>
<comment type="subcellular location">
    <subcellularLocation>
        <location evidence="1">Cell envelope</location>
    </subcellularLocation>
</comment>
<dbReference type="Pfam" id="PF00496">
    <property type="entry name" value="SBP_bac_5"/>
    <property type="match status" value="1"/>
</dbReference>
<dbReference type="STRING" id="1302272.FC96_GL000967"/>
<keyword evidence="4 6" id="KW-0732">Signal</keyword>
<keyword evidence="5" id="KW-0653">Protein transport</keyword>
<feature type="signal peptide" evidence="6">
    <location>
        <begin position="1"/>
        <end position="22"/>
    </location>
</feature>
<dbReference type="GO" id="GO:0015833">
    <property type="term" value="P:peptide transport"/>
    <property type="evidence" value="ECO:0007669"/>
    <property type="project" value="UniProtKB-KW"/>
</dbReference>